<name>A0A7W7D4E5_9ACTN</name>
<accession>A0A7W7D4E5</accession>
<protein>
    <submittedName>
        <fullName evidence="1">Uncharacterized protein</fullName>
    </submittedName>
</protein>
<dbReference type="AlphaFoldDB" id="A0A7W7D4E5"/>
<gene>
    <name evidence="1" type="ORF">BJ982_001656</name>
</gene>
<evidence type="ECO:0000313" key="1">
    <source>
        <dbReference type="EMBL" id="MBB4700112.1"/>
    </source>
</evidence>
<reference evidence="1 2" key="1">
    <citation type="submission" date="2020-08" db="EMBL/GenBank/DDBJ databases">
        <title>Sequencing the genomes of 1000 actinobacteria strains.</title>
        <authorList>
            <person name="Klenk H.-P."/>
        </authorList>
    </citation>
    <scope>NUCLEOTIDE SEQUENCE [LARGE SCALE GENOMIC DNA]</scope>
    <source>
        <strain evidence="1 2">DSM 45784</strain>
    </source>
</reference>
<keyword evidence="2" id="KW-1185">Reference proteome</keyword>
<evidence type="ECO:0000313" key="2">
    <source>
        <dbReference type="Proteomes" id="UP000542210"/>
    </source>
</evidence>
<proteinExistence type="predicted"/>
<organism evidence="1 2">
    <name type="scientific">Sphaerisporangium siamense</name>
    <dbReference type="NCBI Taxonomy" id="795645"/>
    <lineage>
        <taxon>Bacteria</taxon>
        <taxon>Bacillati</taxon>
        <taxon>Actinomycetota</taxon>
        <taxon>Actinomycetes</taxon>
        <taxon>Streptosporangiales</taxon>
        <taxon>Streptosporangiaceae</taxon>
        <taxon>Sphaerisporangium</taxon>
    </lineage>
</organism>
<dbReference type="Proteomes" id="UP000542210">
    <property type="component" value="Unassembled WGS sequence"/>
</dbReference>
<dbReference type="EMBL" id="JACHND010000001">
    <property type="protein sequence ID" value="MBB4700112.1"/>
    <property type="molecule type" value="Genomic_DNA"/>
</dbReference>
<comment type="caution">
    <text evidence="1">The sequence shown here is derived from an EMBL/GenBank/DDBJ whole genome shotgun (WGS) entry which is preliminary data.</text>
</comment>
<sequence length="31" mass="3341">MIALPLRARVLLYMAAGLARIARTAASWGAR</sequence>